<protein>
    <submittedName>
        <fullName evidence="1">Uncharacterized protein</fullName>
    </submittedName>
</protein>
<comment type="caution">
    <text evidence="1">The sequence shown here is derived from an EMBL/GenBank/DDBJ whole genome shotgun (WGS) entry which is preliminary data.</text>
</comment>
<reference evidence="1" key="1">
    <citation type="submission" date="2022-08" db="EMBL/GenBank/DDBJ databases">
        <authorList>
            <consortium name="DOE Joint Genome Institute"/>
            <person name="Min B."/>
            <person name="Riley R."/>
            <person name="Sierra-Patev S."/>
            <person name="Naranjo-Ortiz M."/>
            <person name="Looney B."/>
            <person name="Konkel Z."/>
            <person name="Slot J.C."/>
            <person name="Sakamoto Y."/>
            <person name="Steenwyk J.L."/>
            <person name="Rokas A."/>
            <person name="Carro J."/>
            <person name="Camarero S."/>
            <person name="Ferreira P."/>
            <person name="Molpeceres G."/>
            <person name="Ruiz-Duenas F.J."/>
            <person name="Serrano A."/>
            <person name="Henrissat B."/>
            <person name="Drula E."/>
            <person name="Hughes K.W."/>
            <person name="Mata J.L."/>
            <person name="Ishikawa N.K."/>
            <person name="Vargas-Isla R."/>
            <person name="Ushijima S."/>
            <person name="Smith C.A."/>
            <person name="Ahrendt S."/>
            <person name="Andreopoulos W."/>
            <person name="He G."/>
            <person name="Labutti K."/>
            <person name="Lipzen A."/>
            <person name="Ng V."/>
            <person name="Sandor L."/>
            <person name="Barry K."/>
            <person name="Martinez A.T."/>
            <person name="Xiao Y."/>
            <person name="Gibbons J.G."/>
            <person name="Terashima K."/>
            <person name="Hibbett D.S."/>
            <person name="Grigoriev I.V."/>
        </authorList>
    </citation>
    <scope>NUCLEOTIDE SEQUENCE</scope>
    <source>
        <strain evidence="1">TFB10827</strain>
    </source>
</reference>
<proteinExistence type="predicted"/>
<dbReference type="Proteomes" id="UP001163828">
    <property type="component" value="Unassembled WGS sequence"/>
</dbReference>
<dbReference type="EMBL" id="MU790505">
    <property type="protein sequence ID" value="KAJ4002003.1"/>
    <property type="molecule type" value="Genomic_DNA"/>
</dbReference>
<evidence type="ECO:0000313" key="1">
    <source>
        <dbReference type="EMBL" id="KAJ4002003.1"/>
    </source>
</evidence>
<evidence type="ECO:0000313" key="2">
    <source>
        <dbReference type="Proteomes" id="UP001163828"/>
    </source>
</evidence>
<accession>A0ABQ8QUD2</accession>
<name>A0ABQ8QUD2_9AGAR</name>
<organism evidence="1 2">
    <name type="scientific">Lentinula boryana</name>
    <dbReference type="NCBI Taxonomy" id="40481"/>
    <lineage>
        <taxon>Eukaryota</taxon>
        <taxon>Fungi</taxon>
        <taxon>Dikarya</taxon>
        <taxon>Basidiomycota</taxon>
        <taxon>Agaricomycotina</taxon>
        <taxon>Agaricomycetes</taxon>
        <taxon>Agaricomycetidae</taxon>
        <taxon>Agaricales</taxon>
        <taxon>Marasmiineae</taxon>
        <taxon>Omphalotaceae</taxon>
        <taxon>Lentinula</taxon>
    </lineage>
</organism>
<gene>
    <name evidence="1" type="ORF">F5050DRAFT_1802828</name>
</gene>
<sequence>MHHSMSWAGSFPLEKCCNFSVNPLRARWKITITTKFSQVNGWNTNEIQRPPELEYWEYLEDRSPECHDKDYEEAYMIIRLAMNSLEELKVLKEHRQEVVHTACEALGLPSEDLRWYRTVL</sequence>
<keyword evidence="2" id="KW-1185">Reference proteome</keyword>